<proteinExistence type="predicted"/>
<feature type="compositionally biased region" description="Polar residues" evidence="1">
    <location>
        <begin position="122"/>
        <end position="138"/>
    </location>
</feature>
<dbReference type="Proteomes" id="UP001163105">
    <property type="component" value="Unassembled WGS sequence"/>
</dbReference>
<feature type="region of interest" description="Disordered" evidence="1">
    <location>
        <begin position="122"/>
        <end position="163"/>
    </location>
</feature>
<comment type="caution">
    <text evidence="2">The sequence shown here is derived from an EMBL/GenBank/DDBJ whole genome shotgun (WGS) entry which is preliminary data.</text>
</comment>
<organism evidence="2 3">
    <name type="scientific">Purpureocillium lavendulum</name>
    <dbReference type="NCBI Taxonomy" id="1247861"/>
    <lineage>
        <taxon>Eukaryota</taxon>
        <taxon>Fungi</taxon>
        <taxon>Dikarya</taxon>
        <taxon>Ascomycota</taxon>
        <taxon>Pezizomycotina</taxon>
        <taxon>Sordariomycetes</taxon>
        <taxon>Hypocreomycetidae</taxon>
        <taxon>Hypocreales</taxon>
        <taxon>Ophiocordycipitaceae</taxon>
        <taxon>Purpureocillium</taxon>
    </lineage>
</organism>
<feature type="compositionally biased region" description="Basic and acidic residues" evidence="1">
    <location>
        <begin position="141"/>
        <end position="150"/>
    </location>
</feature>
<evidence type="ECO:0000313" key="3">
    <source>
        <dbReference type="Proteomes" id="UP001163105"/>
    </source>
</evidence>
<sequence length="452" mass="50156">MAGFDGQGLLRQLHQVQEYAAHCERKLEVAKSSQREYEEKVAGINARLEDSWKKLSESNGLESYKEIQTAIVGYGGELERIKTRYGIASGDDQTASRNRTEAIWSEFRLKLASVIDMPLAANSSSDQVTSTVQRNTSAGPLERDQHRKDVASQTEIAEQGCPTTCPTNVSGSFIHHVYGTRIDRKKRKRKSSDSLPHAQCKRARLAEPDTAEAAGSADAEDAADTNKDSSLLTYQSKDCAAIGTEASRPIDRGVAEPWIVTPQPGEVYITFWEKSNAWAAVLLLPTTNLEEVGVPHTLKSLGLTGSTPDCYVYTPGEETFEWTEGYEDGGPFVTERRYPVIYFDGLEFPSKTAIGWVHSRNLRRFSLETPTVRKLIDDAEQAQKYLENRNELRAKAKSSKESTARLAASDSSGKPLRQTVSGLDTDEKQAVMLRTCSTTLHPADQQTHMRLF</sequence>
<gene>
    <name evidence="2" type="ORF">O9K51_10710</name>
</gene>
<protein>
    <submittedName>
        <fullName evidence="2">Acetyl-CoA synthetase-like protein</fullName>
    </submittedName>
</protein>
<evidence type="ECO:0000313" key="2">
    <source>
        <dbReference type="EMBL" id="KAJ6436746.1"/>
    </source>
</evidence>
<dbReference type="EMBL" id="JAQHRD010000017">
    <property type="protein sequence ID" value="KAJ6436746.1"/>
    <property type="molecule type" value="Genomic_DNA"/>
</dbReference>
<dbReference type="AlphaFoldDB" id="A0AB34FDK8"/>
<keyword evidence="3" id="KW-1185">Reference proteome</keyword>
<name>A0AB34FDK8_9HYPO</name>
<accession>A0AB34FDK8</accession>
<feature type="compositionally biased region" description="Basic and acidic residues" evidence="1">
    <location>
        <begin position="392"/>
        <end position="403"/>
    </location>
</feature>
<feature type="region of interest" description="Disordered" evidence="1">
    <location>
        <begin position="392"/>
        <end position="422"/>
    </location>
</feature>
<feature type="region of interest" description="Disordered" evidence="1">
    <location>
        <begin position="182"/>
        <end position="226"/>
    </location>
</feature>
<feature type="compositionally biased region" description="Polar residues" evidence="1">
    <location>
        <begin position="151"/>
        <end position="163"/>
    </location>
</feature>
<reference evidence="2" key="1">
    <citation type="submission" date="2023-01" db="EMBL/GenBank/DDBJ databases">
        <title>The growth and conidiation of Purpureocillium lavendulum are regulated by nitrogen source and histone H3K14 acetylation.</title>
        <authorList>
            <person name="Tang P."/>
            <person name="Han J."/>
            <person name="Zhang C."/>
            <person name="Tang P."/>
            <person name="Qi F."/>
            <person name="Zhang K."/>
            <person name="Liang L."/>
        </authorList>
    </citation>
    <scope>NUCLEOTIDE SEQUENCE</scope>
    <source>
        <strain evidence="2">YMF1.00683</strain>
    </source>
</reference>
<evidence type="ECO:0000256" key="1">
    <source>
        <dbReference type="SAM" id="MobiDB-lite"/>
    </source>
</evidence>